<dbReference type="RefSeq" id="WP_036783197.1">
    <property type="nucleotide sequence ID" value="NZ_CAWLTM010000017.1"/>
</dbReference>
<dbReference type="AlphaFoldDB" id="A0A022PCL4"/>
<evidence type="ECO:0000313" key="11">
    <source>
        <dbReference type="EMBL" id="EYU13274.1"/>
    </source>
</evidence>
<evidence type="ECO:0000256" key="3">
    <source>
        <dbReference type="ARBA" id="ARBA00015991"/>
    </source>
</evidence>
<reference evidence="11 12" key="1">
    <citation type="submission" date="2014-03" db="EMBL/GenBank/DDBJ databases">
        <title>Draft Genome of Photorhabdus luminescens BA1, an Egyptian Isolate.</title>
        <authorList>
            <person name="Ghazal S."/>
            <person name="Hurst S.G.IV."/>
            <person name="Morris K."/>
            <person name="Thomas K."/>
            <person name="Tisa L.S."/>
        </authorList>
    </citation>
    <scope>NUCLEOTIDE SEQUENCE [LARGE SCALE GENOMIC DNA]</scope>
    <source>
        <strain evidence="11 12">BA1</strain>
    </source>
</reference>
<evidence type="ECO:0000313" key="12">
    <source>
        <dbReference type="Proteomes" id="UP000023464"/>
    </source>
</evidence>
<evidence type="ECO:0000256" key="8">
    <source>
        <dbReference type="PROSITE-ProRule" id="PRU00520"/>
    </source>
</evidence>
<dbReference type="PANTHER" id="PTHR47268">
    <property type="entry name" value="ACYLPHOSPHATASE"/>
    <property type="match status" value="1"/>
</dbReference>
<dbReference type="Pfam" id="PF00708">
    <property type="entry name" value="Acylphosphatase"/>
    <property type="match status" value="1"/>
</dbReference>
<dbReference type="GO" id="GO:0003998">
    <property type="term" value="F:acylphosphatase activity"/>
    <property type="evidence" value="ECO:0007669"/>
    <property type="project" value="UniProtKB-UniRule"/>
</dbReference>
<evidence type="ECO:0000256" key="1">
    <source>
        <dbReference type="ARBA" id="ARBA00005614"/>
    </source>
</evidence>
<dbReference type="InterPro" id="IPR017968">
    <property type="entry name" value="Acylphosphatase_CS"/>
</dbReference>
<dbReference type="NCBIfam" id="NF011000">
    <property type="entry name" value="PRK14426.1"/>
    <property type="match status" value="1"/>
</dbReference>
<keyword evidence="4 7" id="KW-0378">Hydrolase</keyword>
<evidence type="ECO:0000256" key="6">
    <source>
        <dbReference type="ARBA" id="ARBA00047645"/>
    </source>
</evidence>
<feature type="active site" evidence="7 8">
    <location>
        <position position="20"/>
    </location>
</feature>
<keyword evidence="12" id="KW-1185">Reference proteome</keyword>
<dbReference type="InterPro" id="IPR020456">
    <property type="entry name" value="Acylphosphatase"/>
</dbReference>
<dbReference type="Proteomes" id="UP000023464">
    <property type="component" value="Unassembled WGS sequence"/>
</dbReference>
<accession>A0A022PCL4</accession>
<sequence length="92" mass="10427">MIKYGITIYVYGRVQGVGFRYQTFHWAKFNKLTGYVCNLHNGSVKIVAYGDSEQLNKLTHWLEQGGPPGARIDNFSSQPCTVEDVADFSVRH</sequence>
<dbReference type="EMBL" id="JFGV01000098">
    <property type="protein sequence ID" value="EYU13274.1"/>
    <property type="molecule type" value="Genomic_DNA"/>
</dbReference>
<name>A0A022PCL4_9GAMM</name>
<comment type="caution">
    <text evidence="11">The sequence shown here is derived from an EMBL/GenBank/DDBJ whole genome shotgun (WGS) entry which is preliminary data.</text>
</comment>
<comment type="catalytic activity">
    <reaction evidence="6 7 8">
        <text>an acyl phosphate + H2O = a carboxylate + phosphate + H(+)</text>
        <dbReference type="Rhea" id="RHEA:14965"/>
        <dbReference type="ChEBI" id="CHEBI:15377"/>
        <dbReference type="ChEBI" id="CHEBI:15378"/>
        <dbReference type="ChEBI" id="CHEBI:29067"/>
        <dbReference type="ChEBI" id="CHEBI:43474"/>
        <dbReference type="ChEBI" id="CHEBI:59918"/>
        <dbReference type="EC" id="3.6.1.7"/>
    </reaction>
</comment>
<dbReference type="PANTHER" id="PTHR47268:SF4">
    <property type="entry name" value="ACYLPHOSPHATASE"/>
    <property type="match status" value="1"/>
</dbReference>
<dbReference type="EC" id="3.6.1.7" evidence="2 7"/>
<protein>
    <recommendedName>
        <fullName evidence="3 7">Acylphosphatase</fullName>
        <ecNumber evidence="2 7">3.6.1.7</ecNumber>
    </recommendedName>
    <alternativeName>
        <fullName evidence="5 7">Acylphosphate phosphohydrolase</fullName>
    </alternativeName>
</protein>
<evidence type="ECO:0000256" key="5">
    <source>
        <dbReference type="ARBA" id="ARBA00032904"/>
    </source>
</evidence>
<dbReference type="InterPro" id="IPR036046">
    <property type="entry name" value="Acylphosphatase-like_dom_sf"/>
</dbReference>
<evidence type="ECO:0000256" key="7">
    <source>
        <dbReference type="HAMAP-Rule" id="MF_01450"/>
    </source>
</evidence>
<evidence type="ECO:0000256" key="4">
    <source>
        <dbReference type="ARBA" id="ARBA00022801"/>
    </source>
</evidence>
<dbReference type="InterPro" id="IPR028627">
    <property type="entry name" value="Acylphosphatase_bac"/>
</dbReference>
<evidence type="ECO:0000259" key="10">
    <source>
        <dbReference type="PROSITE" id="PS51160"/>
    </source>
</evidence>
<dbReference type="Gene3D" id="3.30.70.100">
    <property type="match status" value="1"/>
</dbReference>
<comment type="similarity">
    <text evidence="1 7 9">Belongs to the acylphosphatase family.</text>
</comment>
<dbReference type="PATRIC" id="fig|1393736.3.peg.4322"/>
<feature type="active site" evidence="7 8">
    <location>
        <position position="38"/>
    </location>
</feature>
<dbReference type="SUPFAM" id="SSF54975">
    <property type="entry name" value="Acylphosphatase/BLUF domain-like"/>
    <property type="match status" value="1"/>
</dbReference>
<evidence type="ECO:0000256" key="9">
    <source>
        <dbReference type="RuleBase" id="RU004168"/>
    </source>
</evidence>
<feature type="domain" description="Acylphosphatase-like" evidence="10">
    <location>
        <begin position="5"/>
        <end position="92"/>
    </location>
</feature>
<dbReference type="PROSITE" id="PS00150">
    <property type="entry name" value="ACYLPHOSPHATASE_1"/>
    <property type="match status" value="1"/>
</dbReference>
<dbReference type="InterPro" id="IPR001792">
    <property type="entry name" value="Acylphosphatase-like_dom"/>
</dbReference>
<gene>
    <name evidence="11" type="ORF">BA1DRAFT_04238</name>
</gene>
<dbReference type="HAMAP" id="MF_01450">
    <property type="entry name" value="Acylphosphatase_entero"/>
    <property type="match status" value="1"/>
</dbReference>
<evidence type="ECO:0000256" key="2">
    <source>
        <dbReference type="ARBA" id="ARBA00012150"/>
    </source>
</evidence>
<organism evidence="11 12">
    <name type="scientific">Photorhabdus aegyptia</name>
    <dbReference type="NCBI Taxonomy" id="2805098"/>
    <lineage>
        <taxon>Bacteria</taxon>
        <taxon>Pseudomonadati</taxon>
        <taxon>Pseudomonadota</taxon>
        <taxon>Gammaproteobacteria</taxon>
        <taxon>Enterobacterales</taxon>
        <taxon>Morganellaceae</taxon>
        <taxon>Photorhabdus</taxon>
    </lineage>
</organism>
<dbReference type="PROSITE" id="PS51160">
    <property type="entry name" value="ACYLPHOSPHATASE_3"/>
    <property type="match status" value="1"/>
</dbReference>
<dbReference type="PRINTS" id="PR00112">
    <property type="entry name" value="ACYLPHPHTASE"/>
</dbReference>
<proteinExistence type="inferred from homology"/>